<name>A0A1G6M6A6_9ACTN</name>
<dbReference type="RefSeq" id="WP_090852014.1">
    <property type="nucleotide sequence ID" value="NZ_FMZM01000002.1"/>
</dbReference>
<evidence type="ECO:0000313" key="3">
    <source>
        <dbReference type="EMBL" id="SDC50505.1"/>
    </source>
</evidence>
<keyword evidence="4" id="KW-1185">Reference proteome</keyword>
<dbReference type="NCBIfam" id="TIGR00299">
    <property type="entry name" value="nickel pincer cofactor biosynthesis protein LarC"/>
    <property type="match status" value="1"/>
</dbReference>
<dbReference type="PANTHER" id="PTHR36566:SF1">
    <property type="entry name" value="PYRIDINIUM-3,5-BISTHIOCARBOXYLIC ACID MONONUCLEOTIDE NICKEL INSERTION PROTEIN"/>
    <property type="match status" value="1"/>
</dbReference>
<keyword evidence="1 2" id="KW-0533">Nickel</keyword>
<dbReference type="GO" id="GO:0051604">
    <property type="term" value="P:protein maturation"/>
    <property type="evidence" value="ECO:0007669"/>
    <property type="project" value="UniProtKB-UniRule"/>
</dbReference>
<dbReference type="Pfam" id="PF01969">
    <property type="entry name" value="Ni_insertion"/>
    <property type="match status" value="1"/>
</dbReference>
<dbReference type="AlphaFoldDB" id="A0A1G6M6A6"/>
<dbReference type="HAMAP" id="MF_01074">
    <property type="entry name" value="LarC"/>
    <property type="match status" value="1"/>
</dbReference>
<dbReference type="PANTHER" id="PTHR36566">
    <property type="entry name" value="NICKEL INSERTION PROTEIN-RELATED"/>
    <property type="match status" value="1"/>
</dbReference>
<comment type="similarity">
    <text evidence="2">Belongs to the LarC family.</text>
</comment>
<sequence>MSRAVWIDASSGASGDMLLGALVGAGVPLDVLQAAVDDVAPEPIALRVEAVTRSGLAATRVHVEGTESHHHRTWRDVRALIGGHERALAAFERLAVAEATVHGTTPDEVHFHEVGALDAIADVVGVCAGFDHLDASSVTVSPVAVGSGTVRAAHGTLPVPPPAVVELLRGVPSYAGPAPFESCTPTGAALLTTLATAWGPQPLLTTSSVGVGAGARDAEGHANVLRLLVGAPSPAAANTELVLEANVDDLDPRLWPSVLDALLAAGAADAWLTPILMKKGRPAHTLSVLVTTERADVVRDVVFRETTTIGLRSYDVAKHALDRSAVEVVVGGQVVSVKVARLEGRVVNAQPEYDEVARAAAALGRSVGDVLAEVRATYDGRIV</sequence>
<keyword evidence="2" id="KW-0456">Lyase</keyword>
<dbReference type="InterPro" id="IPR002822">
    <property type="entry name" value="Ni_insertion"/>
</dbReference>
<dbReference type="Gene3D" id="3.30.70.1380">
    <property type="entry name" value="Transcriptional regulatory protein pf0864 domain like"/>
    <property type="match status" value="1"/>
</dbReference>
<comment type="function">
    <text evidence="2">Involved in the biosynthesis of a nickel-pincer cofactor ((SCS)Ni(II) pincer complex). Binds Ni(2+), and functions in nickel delivery to pyridinium-3,5-bisthiocarboxylic acid mononucleotide (P2TMN), to form the mature cofactor. Is thus probably required for the activation of nickel-pincer cofactor-dependent enzymes.</text>
</comment>
<reference evidence="3 4" key="1">
    <citation type="submission" date="2016-10" db="EMBL/GenBank/DDBJ databases">
        <authorList>
            <person name="de Groot N.N."/>
        </authorList>
    </citation>
    <scope>NUCLEOTIDE SEQUENCE [LARGE SCALE GENOMIC DNA]</scope>
    <source>
        <strain evidence="3 4">CGMCC 4.6858</strain>
    </source>
</reference>
<dbReference type="EMBL" id="FMZM01000002">
    <property type="protein sequence ID" value="SDC50505.1"/>
    <property type="molecule type" value="Genomic_DNA"/>
</dbReference>
<proteinExistence type="inferred from homology"/>
<protein>
    <recommendedName>
        <fullName evidence="2">Pyridinium-3,5-bisthiocarboxylic acid mononucleotide nickel insertion protein</fullName>
        <shortName evidence="2">P2TMN nickel insertion protein</shortName>
        <ecNumber evidence="2">4.99.1.12</ecNumber>
    </recommendedName>
    <alternativeName>
        <fullName evidence="2">Nickel-pincer cofactor biosynthesis protein LarC</fullName>
    </alternativeName>
</protein>
<dbReference type="STRING" id="1045774.SAMN05421872_102451"/>
<dbReference type="Gene3D" id="3.10.20.300">
    <property type="entry name" value="mk0293 like domain"/>
    <property type="match status" value="1"/>
</dbReference>
<gene>
    <name evidence="2" type="primary">larC</name>
    <name evidence="3" type="ORF">SAMN05421872_102451</name>
</gene>
<evidence type="ECO:0000256" key="2">
    <source>
        <dbReference type="HAMAP-Rule" id="MF_01074"/>
    </source>
</evidence>
<dbReference type="Proteomes" id="UP000199034">
    <property type="component" value="Unassembled WGS sequence"/>
</dbReference>
<evidence type="ECO:0000256" key="1">
    <source>
        <dbReference type="ARBA" id="ARBA00022596"/>
    </source>
</evidence>
<dbReference type="EC" id="4.99.1.12" evidence="2"/>
<dbReference type="GO" id="GO:0016829">
    <property type="term" value="F:lyase activity"/>
    <property type="evidence" value="ECO:0007669"/>
    <property type="project" value="UniProtKB-UniRule"/>
</dbReference>
<dbReference type="OrthoDB" id="9765625at2"/>
<comment type="catalytic activity">
    <reaction evidence="2">
        <text>Ni(II)-pyridinium-3,5-bisthiocarboxylate mononucleotide = pyridinium-3,5-bisthiocarboxylate mononucleotide + Ni(2+)</text>
        <dbReference type="Rhea" id="RHEA:54784"/>
        <dbReference type="ChEBI" id="CHEBI:49786"/>
        <dbReference type="ChEBI" id="CHEBI:137372"/>
        <dbReference type="ChEBI" id="CHEBI:137373"/>
        <dbReference type="EC" id="4.99.1.12"/>
    </reaction>
</comment>
<evidence type="ECO:0000313" key="4">
    <source>
        <dbReference type="Proteomes" id="UP000199034"/>
    </source>
</evidence>
<accession>A0A1G6M6A6</accession>
<dbReference type="GO" id="GO:0016151">
    <property type="term" value="F:nickel cation binding"/>
    <property type="evidence" value="ECO:0007669"/>
    <property type="project" value="UniProtKB-UniRule"/>
</dbReference>
<organism evidence="3 4">
    <name type="scientific">Nocardioides lianchengensis</name>
    <dbReference type="NCBI Taxonomy" id="1045774"/>
    <lineage>
        <taxon>Bacteria</taxon>
        <taxon>Bacillati</taxon>
        <taxon>Actinomycetota</taxon>
        <taxon>Actinomycetes</taxon>
        <taxon>Propionibacteriales</taxon>
        <taxon>Nocardioidaceae</taxon>
        <taxon>Nocardioides</taxon>
    </lineage>
</organism>